<keyword evidence="3" id="KW-1133">Transmembrane helix</keyword>
<sequence length="463" mass="49509">MAAGSDNLDLDSQHNALSPLLMAQPSSVEHEHVVNICSTSNPFVPSIAAVENEALFQRSSSQSVAQQDDPPSGEALSRSLSASSSLRGQPSFPSTTASNSTIRPVQSNSYGVRQRSSPLNSGLWITIELTITVSQIVASIIVLSLSRDEKPQAPLSVWVAGYAAGCLATLPLLYWRFRHRYVGLHEQDPLSSSVASPPNPVGVSGSTSYVSLTPGSQDEESQGERQTGLDGQDPGSENSRVGTLLERFKIALDCFFAIWFVVGNVWIFGGHSSSSEAPNLYRLCIVFLTFSCIGYAMPFILCATICCCLPCIIALLGIREDHTQGRGASVEVIGALPTYKFKAKIPNGMKVNKDGNESDCEGGAAEGGLVAAGTEMERLVSADDAVCCICLGKYKDDVELRELPCTHHFHVECVDKWLKINASCPLCKHDVGGSAATNEGTLTEQSNELRERQEPAQGVVPAS</sequence>
<dbReference type="Proteomes" id="UP001497512">
    <property type="component" value="Chromosome 5"/>
</dbReference>
<evidence type="ECO:0000313" key="6">
    <source>
        <dbReference type="Proteomes" id="UP001497512"/>
    </source>
</evidence>
<feature type="transmembrane region" description="Helical" evidence="3">
    <location>
        <begin position="250"/>
        <end position="268"/>
    </location>
</feature>
<dbReference type="SMART" id="SM00184">
    <property type="entry name" value="RING"/>
    <property type="match status" value="1"/>
</dbReference>
<accession>A0ABP0UNB8</accession>
<dbReference type="Gene3D" id="3.30.40.10">
    <property type="entry name" value="Zinc/RING finger domain, C3HC4 (zinc finger)"/>
    <property type="match status" value="1"/>
</dbReference>
<keyword evidence="1" id="KW-0479">Metal-binding</keyword>
<evidence type="ECO:0000313" key="5">
    <source>
        <dbReference type="EMBL" id="CAK9225948.1"/>
    </source>
</evidence>
<keyword evidence="1" id="KW-0862">Zinc</keyword>
<feature type="transmembrane region" description="Helical" evidence="3">
    <location>
        <begin position="155"/>
        <end position="175"/>
    </location>
</feature>
<feature type="region of interest" description="Disordered" evidence="2">
    <location>
        <begin position="188"/>
        <end position="238"/>
    </location>
</feature>
<proteinExistence type="predicted"/>
<name>A0ABP0UNB8_9BRYO</name>
<feature type="region of interest" description="Disordered" evidence="2">
    <location>
        <begin position="59"/>
        <end position="117"/>
    </location>
</feature>
<feature type="compositionally biased region" description="Polar residues" evidence="2">
    <location>
        <begin position="204"/>
        <end position="216"/>
    </location>
</feature>
<reference evidence="5" key="1">
    <citation type="submission" date="2024-02" db="EMBL/GenBank/DDBJ databases">
        <authorList>
            <consortium name="ELIXIR-Norway"/>
            <consortium name="Elixir Norway"/>
        </authorList>
    </citation>
    <scope>NUCLEOTIDE SEQUENCE</scope>
</reference>
<feature type="domain" description="RING-type" evidence="4">
    <location>
        <begin position="387"/>
        <end position="428"/>
    </location>
</feature>
<organism evidence="5 6">
    <name type="scientific">Sphagnum troendelagicum</name>
    <dbReference type="NCBI Taxonomy" id="128251"/>
    <lineage>
        <taxon>Eukaryota</taxon>
        <taxon>Viridiplantae</taxon>
        <taxon>Streptophyta</taxon>
        <taxon>Embryophyta</taxon>
        <taxon>Bryophyta</taxon>
        <taxon>Sphagnophytina</taxon>
        <taxon>Sphagnopsida</taxon>
        <taxon>Sphagnales</taxon>
        <taxon>Sphagnaceae</taxon>
        <taxon>Sphagnum</taxon>
    </lineage>
</organism>
<dbReference type="InterPro" id="IPR013083">
    <property type="entry name" value="Znf_RING/FYVE/PHD"/>
</dbReference>
<feature type="compositionally biased region" description="Low complexity" evidence="2">
    <location>
        <begin position="75"/>
        <end position="87"/>
    </location>
</feature>
<gene>
    <name evidence="5" type="ORF">CSSPTR1EN2_LOCUS17994</name>
</gene>
<keyword evidence="3" id="KW-0472">Membrane</keyword>
<evidence type="ECO:0000259" key="4">
    <source>
        <dbReference type="PROSITE" id="PS50089"/>
    </source>
</evidence>
<feature type="compositionally biased region" description="Polar residues" evidence="2">
    <location>
        <begin position="91"/>
        <end position="117"/>
    </location>
</feature>
<keyword evidence="3" id="KW-0812">Transmembrane</keyword>
<feature type="compositionally biased region" description="Polar residues" evidence="2">
    <location>
        <begin position="437"/>
        <end position="446"/>
    </location>
</feature>
<dbReference type="PANTHER" id="PTHR46225">
    <property type="entry name" value="C3H4 TYPE ZINC FINGER PROTEIN"/>
    <property type="match status" value="1"/>
</dbReference>
<evidence type="ECO:0000256" key="3">
    <source>
        <dbReference type="SAM" id="Phobius"/>
    </source>
</evidence>
<feature type="transmembrane region" description="Helical" evidence="3">
    <location>
        <begin position="288"/>
        <end position="316"/>
    </location>
</feature>
<dbReference type="SUPFAM" id="SSF57850">
    <property type="entry name" value="RING/U-box"/>
    <property type="match status" value="1"/>
</dbReference>
<feature type="region of interest" description="Disordered" evidence="2">
    <location>
        <begin position="437"/>
        <end position="463"/>
    </location>
</feature>
<dbReference type="InterPro" id="IPR001841">
    <property type="entry name" value="Znf_RING"/>
</dbReference>
<evidence type="ECO:0000256" key="2">
    <source>
        <dbReference type="SAM" id="MobiDB-lite"/>
    </source>
</evidence>
<keyword evidence="6" id="KW-1185">Reference proteome</keyword>
<dbReference type="Pfam" id="PF13639">
    <property type="entry name" value="zf-RING_2"/>
    <property type="match status" value="1"/>
</dbReference>
<evidence type="ECO:0000256" key="1">
    <source>
        <dbReference type="PROSITE-ProRule" id="PRU00175"/>
    </source>
</evidence>
<protein>
    <recommendedName>
        <fullName evidence="4">RING-type domain-containing protein</fullName>
    </recommendedName>
</protein>
<keyword evidence="1" id="KW-0863">Zinc-finger</keyword>
<dbReference type="PROSITE" id="PS50089">
    <property type="entry name" value="ZF_RING_2"/>
    <property type="match status" value="1"/>
</dbReference>
<dbReference type="EMBL" id="OZ019897">
    <property type="protein sequence ID" value="CAK9225948.1"/>
    <property type="molecule type" value="Genomic_DNA"/>
</dbReference>
<dbReference type="CDD" id="cd16467">
    <property type="entry name" value="RING-H2_RNF6-like"/>
    <property type="match status" value="1"/>
</dbReference>
<dbReference type="PANTHER" id="PTHR46225:SF19">
    <property type="entry name" value="RING-TYPE DOMAIN-CONTAINING PROTEIN"/>
    <property type="match status" value="1"/>
</dbReference>
<feature type="transmembrane region" description="Helical" evidence="3">
    <location>
        <begin position="123"/>
        <end position="143"/>
    </location>
</feature>